<keyword evidence="2" id="KW-1185">Reference proteome</keyword>
<protein>
    <submittedName>
        <fullName evidence="1">Uncharacterized protein</fullName>
    </submittedName>
</protein>
<accession>S8C8Q6</accession>
<dbReference type="AlphaFoldDB" id="S8C8Q6"/>
<comment type="caution">
    <text evidence="1">The sequence shown here is derived from an EMBL/GenBank/DDBJ whole genome shotgun (WGS) entry which is preliminary data.</text>
</comment>
<dbReference type="OrthoDB" id="693585at2759"/>
<reference evidence="1 2" key="1">
    <citation type="journal article" date="2013" name="BMC Genomics">
        <title>The miniature genome of a carnivorous plant Genlisea aurea contains a low number of genes and short non-coding sequences.</title>
        <authorList>
            <person name="Leushkin E.V."/>
            <person name="Sutormin R.A."/>
            <person name="Nabieva E.R."/>
            <person name="Penin A.A."/>
            <person name="Kondrashov A.S."/>
            <person name="Logacheva M.D."/>
        </authorList>
    </citation>
    <scope>NUCLEOTIDE SEQUENCE [LARGE SCALE GENOMIC DNA]</scope>
</reference>
<gene>
    <name evidence="1" type="ORF">M569_11525</name>
</gene>
<evidence type="ECO:0000313" key="1">
    <source>
        <dbReference type="EMBL" id="EPS63264.1"/>
    </source>
</evidence>
<evidence type="ECO:0000313" key="2">
    <source>
        <dbReference type="Proteomes" id="UP000015453"/>
    </source>
</evidence>
<name>S8C8Q6_9LAMI</name>
<dbReference type="EMBL" id="AUSU01005594">
    <property type="protein sequence ID" value="EPS63264.1"/>
    <property type="molecule type" value="Genomic_DNA"/>
</dbReference>
<organism evidence="1 2">
    <name type="scientific">Genlisea aurea</name>
    <dbReference type="NCBI Taxonomy" id="192259"/>
    <lineage>
        <taxon>Eukaryota</taxon>
        <taxon>Viridiplantae</taxon>
        <taxon>Streptophyta</taxon>
        <taxon>Embryophyta</taxon>
        <taxon>Tracheophyta</taxon>
        <taxon>Spermatophyta</taxon>
        <taxon>Magnoliopsida</taxon>
        <taxon>eudicotyledons</taxon>
        <taxon>Gunneridae</taxon>
        <taxon>Pentapetalae</taxon>
        <taxon>asterids</taxon>
        <taxon>lamiids</taxon>
        <taxon>Lamiales</taxon>
        <taxon>Lentibulariaceae</taxon>
        <taxon>Genlisea</taxon>
    </lineage>
</organism>
<dbReference type="Proteomes" id="UP000015453">
    <property type="component" value="Unassembled WGS sequence"/>
</dbReference>
<proteinExistence type="predicted"/>
<sequence>MTGKKGMKCRGCGKKWVFGLRKSRRRKKWCCWNQRRPEVDSDGASSTSGDPNNSGFSLDALKRVIETNDFYSGDCNPHSEFDD</sequence>